<dbReference type="Proteomes" id="UP000185568">
    <property type="component" value="Unassembled WGS sequence"/>
</dbReference>
<keyword evidence="3" id="KW-1185">Reference proteome</keyword>
<dbReference type="AlphaFoldDB" id="A0A1Q8Q302"/>
<dbReference type="RefSeq" id="WP_075399248.1">
    <property type="nucleotide sequence ID" value="NZ_MSDU01000034.1"/>
</dbReference>
<evidence type="ECO:0000256" key="1">
    <source>
        <dbReference type="SAM" id="MobiDB-lite"/>
    </source>
</evidence>
<dbReference type="EMBL" id="MSDU01000034">
    <property type="protein sequence ID" value="OLN21713.1"/>
    <property type="molecule type" value="Genomic_DNA"/>
</dbReference>
<organism evidence="2 3">
    <name type="scientific">Domibacillus antri</name>
    <dbReference type="NCBI Taxonomy" id="1714264"/>
    <lineage>
        <taxon>Bacteria</taxon>
        <taxon>Bacillati</taxon>
        <taxon>Bacillota</taxon>
        <taxon>Bacilli</taxon>
        <taxon>Bacillales</taxon>
        <taxon>Bacillaceae</taxon>
        <taxon>Domibacillus</taxon>
    </lineage>
</organism>
<dbReference type="STRING" id="1714264.BTO30_13500"/>
<feature type="compositionally biased region" description="Basic and acidic residues" evidence="1">
    <location>
        <begin position="45"/>
        <end position="70"/>
    </location>
</feature>
<evidence type="ECO:0000313" key="3">
    <source>
        <dbReference type="Proteomes" id="UP000185568"/>
    </source>
</evidence>
<name>A0A1Q8Q302_9BACI</name>
<sequence>MVKVKMLKSVGSANGVHQPGHIVDLEEKVAAAWIKAELAEEADQAESKAKPAHENKMVKPDEDKEADEKPTRRRTPKKKIDEDAE</sequence>
<feature type="region of interest" description="Disordered" evidence="1">
    <location>
        <begin position="40"/>
        <end position="85"/>
    </location>
</feature>
<reference evidence="2 3" key="1">
    <citation type="submission" date="2016-12" db="EMBL/GenBank/DDBJ databases">
        <title>Domibacillus antri genome sequencing.</title>
        <authorList>
            <person name="Verma A."/>
            <person name="Krishnamurthi S."/>
        </authorList>
    </citation>
    <scope>NUCLEOTIDE SEQUENCE [LARGE SCALE GENOMIC DNA]</scope>
    <source>
        <strain evidence="2 3">XD80</strain>
    </source>
</reference>
<accession>A0A1Q8Q302</accession>
<dbReference type="OrthoDB" id="9996094at2"/>
<protein>
    <submittedName>
        <fullName evidence="2">Uncharacterized protein</fullName>
    </submittedName>
</protein>
<gene>
    <name evidence="2" type="ORF">BTO30_13500</name>
</gene>
<evidence type="ECO:0000313" key="2">
    <source>
        <dbReference type="EMBL" id="OLN21713.1"/>
    </source>
</evidence>
<proteinExistence type="predicted"/>
<comment type="caution">
    <text evidence="2">The sequence shown here is derived from an EMBL/GenBank/DDBJ whole genome shotgun (WGS) entry which is preliminary data.</text>
</comment>